<dbReference type="EMBL" id="CAKOGP040001747">
    <property type="protein sequence ID" value="CAJ1948573.1"/>
    <property type="molecule type" value="Genomic_DNA"/>
</dbReference>
<evidence type="ECO:0000313" key="3">
    <source>
        <dbReference type="Proteomes" id="UP001295423"/>
    </source>
</evidence>
<feature type="region of interest" description="Disordered" evidence="1">
    <location>
        <begin position="20"/>
        <end position="48"/>
    </location>
</feature>
<evidence type="ECO:0000313" key="2">
    <source>
        <dbReference type="EMBL" id="CAJ1948573.1"/>
    </source>
</evidence>
<keyword evidence="3" id="KW-1185">Reference proteome</keyword>
<dbReference type="AlphaFoldDB" id="A0AAD2FPY5"/>
<accession>A0AAD2FPY5</accession>
<dbReference type="Proteomes" id="UP001295423">
    <property type="component" value="Unassembled WGS sequence"/>
</dbReference>
<organism evidence="2 3">
    <name type="scientific">Cylindrotheca closterium</name>
    <dbReference type="NCBI Taxonomy" id="2856"/>
    <lineage>
        <taxon>Eukaryota</taxon>
        <taxon>Sar</taxon>
        <taxon>Stramenopiles</taxon>
        <taxon>Ochrophyta</taxon>
        <taxon>Bacillariophyta</taxon>
        <taxon>Bacillariophyceae</taxon>
        <taxon>Bacillariophycidae</taxon>
        <taxon>Bacillariales</taxon>
        <taxon>Bacillariaceae</taxon>
        <taxon>Cylindrotheca</taxon>
    </lineage>
</organism>
<feature type="compositionally biased region" description="Basic and acidic residues" evidence="1">
    <location>
        <begin position="36"/>
        <end position="48"/>
    </location>
</feature>
<comment type="caution">
    <text evidence="2">The sequence shown here is derived from an EMBL/GenBank/DDBJ whole genome shotgun (WGS) entry which is preliminary data.</text>
</comment>
<proteinExistence type="predicted"/>
<sequence>MDMNNKLNIPHRYHMCTEKNVEPTESDESGSLHFEATPKKKDGSAPPVKGERKVCFDSRVRCLHFKEATITNSDDLWYSKKELASLRKKNKRLRRLAIMAGVTSFAGDDDTEEISFVGFCSEMDRREQSYTKEATACVLGEQEQQQEDYFDEVGSLSDFKLDQESILEFFSIYSTRAANIAHMKALQLSWHVESLGAEKTTVAEGTHRSCSQRSRSHQHSKDNSGHGPVRNASIRPADSLIARLTAPAAA</sequence>
<gene>
    <name evidence="2" type="ORF">CYCCA115_LOCUS11684</name>
</gene>
<evidence type="ECO:0000256" key="1">
    <source>
        <dbReference type="SAM" id="MobiDB-lite"/>
    </source>
</evidence>
<reference evidence="2" key="1">
    <citation type="submission" date="2023-08" db="EMBL/GenBank/DDBJ databases">
        <authorList>
            <person name="Audoor S."/>
            <person name="Bilcke G."/>
        </authorList>
    </citation>
    <scope>NUCLEOTIDE SEQUENCE</scope>
</reference>
<protein>
    <submittedName>
        <fullName evidence="2">Uncharacterized protein</fullName>
    </submittedName>
</protein>
<feature type="region of interest" description="Disordered" evidence="1">
    <location>
        <begin position="202"/>
        <end position="236"/>
    </location>
</feature>
<name>A0AAD2FPY5_9STRA</name>